<organism evidence="1 2">
    <name type="scientific">Streptomyces qaidamensis</name>
    <dbReference type="NCBI Taxonomy" id="1783515"/>
    <lineage>
        <taxon>Bacteria</taxon>
        <taxon>Bacillati</taxon>
        <taxon>Actinomycetota</taxon>
        <taxon>Actinomycetes</taxon>
        <taxon>Kitasatosporales</taxon>
        <taxon>Streptomycetaceae</taxon>
        <taxon>Streptomyces</taxon>
        <taxon>Streptomyces aurantiacus group</taxon>
    </lineage>
</organism>
<protein>
    <submittedName>
        <fullName evidence="1">Uncharacterized protein</fullName>
    </submittedName>
</protein>
<reference evidence="2" key="1">
    <citation type="submission" date="2016-04" db="EMBL/GenBank/DDBJ databases">
        <authorList>
            <person name="Zhang B."/>
        </authorList>
    </citation>
    <scope>NUCLEOTIDE SEQUENCE [LARGE SCALE GENOMIC DNA]</scope>
    <source>
        <strain evidence="2">S10</strain>
    </source>
</reference>
<proteinExistence type="predicted"/>
<gene>
    <name evidence="1" type="ORF">A4E84_36720</name>
</gene>
<dbReference type="STRING" id="1783515.A4E84_36720"/>
<accession>A0A143CBT6</accession>
<evidence type="ECO:0000313" key="1">
    <source>
        <dbReference type="EMBL" id="AMW14540.1"/>
    </source>
</evidence>
<keyword evidence="2" id="KW-1185">Reference proteome</keyword>
<evidence type="ECO:0000313" key="2">
    <source>
        <dbReference type="Proteomes" id="UP000076096"/>
    </source>
</evidence>
<sequence>MHDTAGAGLGPADGDAAAVVYPVLTRDRHGRGLGQYPGITLQIFHRNFQLRHVDPEFLLRR</sequence>
<dbReference type="EMBL" id="CP015098">
    <property type="protein sequence ID" value="AMW14540.1"/>
    <property type="molecule type" value="Genomic_DNA"/>
</dbReference>
<dbReference type="Proteomes" id="UP000076096">
    <property type="component" value="Chromosome"/>
</dbReference>
<name>A0A143CBT6_9ACTN</name>
<dbReference type="KEGG" id="stsi:A4E84_36720"/>
<dbReference type="AlphaFoldDB" id="A0A143CBT6"/>